<name>A0AAD1VMK1_PELCU</name>
<keyword evidence="2" id="KW-1185">Reference proteome</keyword>
<proteinExistence type="predicted"/>
<sequence>ATKRTGVMIKLHIYGKRLELHLNEPERRALKELTTAADLIIKPSDKGGNVVLMDKEQYLEMCMEHLRDTQAYQKLTKDPSSQFLNELKSIITPALDNRIITQDEFKFILPHLMPTIATLYCLPKVHKNINKPSGRPIVSGNGSITERSSKYLEKLLHPIVLRQSLPGLLERQLNVPGGDTQG</sequence>
<accession>A0AAD1VMK1</accession>
<reference evidence="1" key="1">
    <citation type="submission" date="2022-03" db="EMBL/GenBank/DDBJ databases">
        <authorList>
            <person name="Alioto T."/>
            <person name="Alioto T."/>
            <person name="Gomez Garrido J."/>
        </authorList>
    </citation>
    <scope>NUCLEOTIDE SEQUENCE</scope>
</reference>
<dbReference type="PANTHER" id="PTHR21301:SF10">
    <property type="entry name" value="REVERSE TRANSCRIPTASE DOMAIN-CONTAINING PROTEIN"/>
    <property type="match status" value="1"/>
</dbReference>
<dbReference type="Proteomes" id="UP001295444">
    <property type="component" value="Chromosome 01"/>
</dbReference>
<dbReference type="AlphaFoldDB" id="A0AAD1VMK1"/>
<organism evidence="1 2">
    <name type="scientific">Pelobates cultripes</name>
    <name type="common">Western spadefoot toad</name>
    <dbReference type="NCBI Taxonomy" id="61616"/>
    <lineage>
        <taxon>Eukaryota</taxon>
        <taxon>Metazoa</taxon>
        <taxon>Chordata</taxon>
        <taxon>Craniata</taxon>
        <taxon>Vertebrata</taxon>
        <taxon>Euteleostomi</taxon>
        <taxon>Amphibia</taxon>
        <taxon>Batrachia</taxon>
        <taxon>Anura</taxon>
        <taxon>Pelobatoidea</taxon>
        <taxon>Pelobatidae</taxon>
        <taxon>Pelobates</taxon>
    </lineage>
</organism>
<evidence type="ECO:0000313" key="2">
    <source>
        <dbReference type="Proteomes" id="UP001295444"/>
    </source>
</evidence>
<dbReference type="PANTHER" id="PTHR21301">
    <property type="entry name" value="REVERSE TRANSCRIPTASE"/>
    <property type="match status" value="1"/>
</dbReference>
<feature type="non-terminal residue" evidence="1">
    <location>
        <position position="1"/>
    </location>
</feature>
<feature type="non-terminal residue" evidence="1">
    <location>
        <position position="182"/>
    </location>
</feature>
<gene>
    <name evidence="1" type="ORF">PECUL_23A046573</name>
</gene>
<protein>
    <submittedName>
        <fullName evidence="1">Uncharacterized protein</fullName>
    </submittedName>
</protein>
<dbReference type="EMBL" id="OW240912">
    <property type="protein sequence ID" value="CAH2222023.1"/>
    <property type="molecule type" value="Genomic_DNA"/>
</dbReference>
<evidence type="ECO:0000313" key="1">
    <source>
        <dbReference type="EMBL" id="CAH2222023.1"/>
    </source>
</evidence>